<keyword evidence="3" id="KW-1185">Reference proteome</keyword>
<dbReference type="EMBL" id="JAWCUI010000036">
    <property type="protein sequence ID" value="KAL1893734.1"/>
    <property type="molecule type" value="Genomic_DNA"/>
</dbReference>
<reference evidence="2 3" key="1">
    <citation type="journal article" date="2024" name="IMA Fungus">
        <title>IMA Genome - F19 : A genome assembly and annotation guide to empower mycologists, including annotated draft genome sequences of Ceratocystis pirilliformis, Diaporthe australafricana, Fusarium ophioides, Paecilomyces lecythidis, and Sporothrix stenoceras.</title>
        <authorList>
            <person name="Aylward J."/>
            <person name="Wilson A.M."/>
            <person name="Visagie C.M."/>
            <person name="Spraker J."/>
            <person name="Barnes I."/>
            <person name="Buitendag C."/>
            <person name="Ceriani C."/>
            <person name="Del Mar Angel L."/>
            <person name="du Plessis D."/>
            <person name="Fuchs T."/>
            <person name="Gasser K."/>
            <person name="Kramer D."/>
            <person name="Li W."/>
            <person name="Munsamy K."/>
            <person name="Piso A."/>
            <person name="Price J.L."/>
            <person name="Sonnekus B."/>
            <person name="Thomas C."/>
            <person name="van der Nest A."/>
            <person name="van Dijk A."/>
            <person name="van Heerden A."/>
            <person name="van Vuuren N."/>
            <person name="Yilmaz N."/>
            <person name="Duong T.A."/>
            <person name="van der Merwe N.A."/>
            <person name="Wingfield M.J."/>
            <person name="Wingfield B.D."/>
        </authorList>
    </citation>
    <scope>NUCLEOTIDE SEQUENCE [LARGE SCALE GENOMIC DNA]</scope>
    <source>
        <strain evidence="2 3">CMW 5346</strain>
    </source>
</reference>
<dbReference type="Pfam" id="PF12311">
    <property type="entry name" value="DUF3632"/>
    <property type="match status" value="1"/>
</dbReference>
<feature type="region of interest" description="Disordered" evidence="1">
    <location>
        <begin position="33"/>
        <end position="55"/>
    </location>
</feature>
<gene>
    <name evidence="2" type="ORF">Sste5346_006235</name>
</gene>
<dbReference type="Proteomes" id="UP001583186">
    <property type="component" value="Unassembled WGS sequence"/>
</dbReference>
<comment type="caution">
    <text evidence="2">The sequence shown here is derived from an EMBL/GenBank/DDBJ whole genome shotgun (WGS) entry which is preliminary data.</text>
</comment>
<name>A0ABR3Z2J0_9PEZI</name>
<sequence length="321" mass="36593">MAALDLRVDSVDNCDDEVDNRTAVEDGTKIQKRGSWLKPPWGKKEKTSSVPRQSYKGATGYTDAKIATILRDFLQPDTKLSHLDVIATILPLIPANATASAEISSFSEMCVELAEQIPYHHPSQLKFAQLLSRLGKSPKFQSKYPIEGSSEILYDKYQRLREELADATGLDEDFPYDWVNINSFQAKLYSMGTFGATPGRSFVQLRYVFERESQKPEEGRLATLERNNEIMAATQWIIWHGQTMFSFIIYDDDIKDTHICPVGDIGDATPFQPRSLERWRYWARKFEKVETWTEATDECKGLSARAARLMHVLEENMVFSG</sequence>
<dbReference type="PANTHER" id="PTHR38797">
    <property type="entry name" value="NUCLEAR PORE COMPLEX PROTEIN NUP85-RELATED"/>
    <property type="match status" value="1"/>
</dbReference>
<dbReference type="InterPro" id="IPR022085">
    <property type="entry name" value="OpdG"/>
</dbReference>
<proteinExistence type="predicted"/>
<evidence type="ECO:0000256" key="1">
    <source>
        <dbReference type="SAM" id="MobiDB-lite"/>
    </source>
</evidence>
<organism evidence="2 3">
    <name type="scientific">Sporothrix stenoceras</name>
    <dbReference type="NCBI Taxonomy" id="5173"/>
    <lineage>
        <taxon>Eukaryota</taxon>
        <taxon>Fungi</taxon>
        <taxon>Dikarya</taxon>
        <taxon>Ascomycota</taxon>
        <taxon>Pezizomycotina</taxon>
        <taxon>Sordariomycetes</taxon>
        <taxon>Sordariomycetidae</taxon>
        <taxon>Ophiostomatales</taxon>
        <taxon>Ophiostomataceae</taxon>
        <taxon>Sporothrix</taxon>
    </lineage>
</organism>
<dbReference type="PANTHER" id="PTHR38797:SF4">
    <property type="entry name" value="NUCLEAR PORE COMPLEX PROTEIN NUP85"/>
    <property type="match status" value="1"/>
</dbReference>
<dbReference type="InterPro" id="IPR053204">
    <property type="entry name" value="Oxopyrrolidines_Biosynth-assoc"/>
</dbReference>
<evidence type="ECO:0000313" key="2">
    <source>
        <dbReference type="EMBL" id="KAL1893734.1"/>
    </source>
</evidence>
<evidence type="ECO:0000313" key="3">
    <source>
        <dbReference type="Proteomes" id="UP001583186"/>
    </source>
</evidence>
<protein>
    <submittedName>
        <fullName evidence="2">Uncharacterized protein</fullName>
    </submittedName>
</protein>
<accession>A0ABR3Z2J0</accession>